<protein>
    <recommendedName>
        <fullName evidence="1">Reverse transcriptase domain-containing protein</fullName>
    </recommendedName>
</protein>
<comment type="caution">
    <text evidence="2">The sequence shown here is derived from an EMBL/GenBank/DDBJ whole genome shotgun (WGS) entry which is preliminary data.</text>
</comment>
<dbReference type="InterPro" id="IPR043128">
    <property type="entry name" value="Rev_trsase/Diguanyl_cyclase"/>
</dbReference>
<reference evidence="2 3" key="1">
    <citation type="submission" date="2020-08" db="EMBL/GenBank/DDBJ databases">
        <title>Plant Genome Project.</title>
        <authorList>
            <person name="Zhang R.-G."/>
        </authorList>
    </citation>
    <scope>NUCLEOTIDE SEQUENCE [LARGE SCALE GENOMIC DNA]</scope>
    <source>
        <tissue evidence="2">Rhizome</tissue>
    </source>
</reference>
<dbReference type="SUPFAM" id="SSF56672">
    <property type="entry name" value="DNA/RNA polymerases"/>
    <property type="match status" value="1"/>
</dbReference>
<dbReference type="EMBL" id="JACMSC010000013">
    <property type="protein sequence ID" value="KAG6493706.1"/>
    <property type="molecule type" value="Genomic_DNA"/>
</dbReference>
<dbReference type="Proteomes" id="UP000734854">
    <property type="component" value="Unassembled WGS sequence"/>
</dbReference>
<evidence type="ECO:0000313" key="2">
    <source>
        <dbReference type="EMBL" id="KAG6493706.1"/>
    </source>
</evidence>
<dbReference type="PANTHER" id="PTHR33064:SF37">
    <property type="entry name" value="RIBONUCLEASE H"/>
    <property type="match status" value="1"/>
</dbReference>
<organism evidence="2 3">
    <name type="scientific">Zingiber officinale</name>
    <name type="common">Ginger</name>
    <name type="synonym">Amomum zingiber</name>
    <dbReference type="NCBI Taxonomy" id="94328"/>
    <lineage>
        <taxon>Eukaryota</taxon>
        <taxon>Viridiplantae</taxon>
        <taxon>Streptophyta</taxon>
        <taxon>Embryophyta</taxon>
        <taxon>Tracheophyta</taxon>
        <taxon>Spermatophyta</taxon>
        <taxon>Magnoliopsida</taxon>
        <taxon>Liliopsida</taxon>
        <taxon>Zingiberales</taxon>
        <taxon>Zingiberaceae</taxon>
        <taxon>Zingiber</taxon>
    </lineage>
</organism>
<accession>A0A8J5FQZ8</accession>
<dbReference type="AlphaFoldDB" id="A0A8J5FQZ8"/>
<proteinExistence type="predicted"/>
<sequence length="376" mass="42438">MDPDSIPWTAFWVPEGLFEWLVMPFGLKNAPAVFQRKMDNCFRGTEKFIAVYIDDILVFSETEEDHREHLKILLNICRRNGLILSPTKMKIGSPTIEFLGATIGNSKIKLQPHIISKVADFKREELQTTKGLRSWLGILNYARSYIPNLGKILGPLYSKTSPNGEKRMNGQDWAVVDKVKSIIRNLPELAIPPAQCYVIIEADGCMEGWGGVLKWKPQKYDPKTSELISAYASGRPMDPYKRRRIGSSTMGGYYYSTPSQAQQSGNSTPEEPYHFLAQYKEVTNSRGPGVCTVLEEDARKHLADIEKTVANQLIHNLLELKLIQDIKEADFSIRSEHPKGLYFKDSLPRVTAVKSSLFGAFLQLQGVIQEMVDTPP</sequence>
<dbReference type="InterPro" id="IPR051320">
    <property type="entry name" value="Viral_Replic_Matur_Polypro"/>
</dbReference>
<dbReference type="FunFam" id="3.30.70.270:FF:000003">
    <property type="entry name" value="Transposon Ty3-G Gag-Pol polyprotein"/>
    <property type="match status" value="1"/>
</dbReference>
<dbReference type="Gene3D" id="3.10.10.10">
    <property type="entry name" value="HIV Type 1 Reverse Transcriptase, subunit A, domain 1"/>
    <property type="match status" value="1"/>
</dbReference>
<dbReference type="InterPro" id="IPR043502">
    <property type="entry name" value="DNA/RNA_pol_sf"/>
</dbReference>
<gene>
    <name evidence="2" type="ORF">ZIOFF_048700</name>
</gene>
<name>A0A8J5FQZ8_ZINOF</name>
<dbReference type="InterPro" id="IPR000477">
    <property type="entry name" value="RT_dom"/>
</dbReference>
<evidence type="ECO:0000259" key="1">
    <source>
        <dbReference type="PROSITE" id="PS50878"/>
    </source>
</evidence>
<dbReference type="PANTHER" id="PTHR33064">
    <property type="entry name" value="POL PROTEIN"/>
    <property type="match status" value="1"/>
</dbReference>
<dbReference type="Gene3D" id="3.30.70.270">
    <property type="match status" value="2"/>
</dbReference>
<dbReference type="CDD" id="cd01647">
    <property type="entry name" value="RT_LTR"/>
    <property type="match status" value="1"/>
</dbReference>
<evidence type="ECO:0000313" key="3">
    <source>
        <dbReference type="Proteomes" id="UP000734854"/>
    </source>
</evidence>
<keyword evidence="3" id="KW-1185">Reference proteome</keyword>
<dbReference type="Pfam" id="PF00078">
    <property type="entry name" value="RVT_1"/>
    <property type="match status" value="1"/>
</dbReference>
<dbReference type="PROSITE" id="PS50878">
    <property type="entry name" value="RT_POL"/>
    <property type="match status" value="1"/>
</dbReference>
<feature type="domain" description="Reverse transcriptase" evidence="1">
    <location>
        <begin position="1"/>
        <end position="103"/>
    </location>
</feature>